<dbReference type="STRING" id="420953.SAMN05192543_101896"/>
<evidence type="ECO:0000313" key="5">
    <source>
        <dbReference type="EMBL" id="SFH98743.1"/>
    </source>
</evidence>
<evidence type="ECO:0000259" key="4">
    <source>
        <dbReference type="Pfam" id="PF02233"/>
    </source>
</evidence>
<reference evidence="5 6" key="1">
    <citation type="submission" date="2016-10" db="EMBL/GenBank/DDBJ databases">
        <authorList>
            <person name="de Groot N.N."/>
        </authorList>
    </citation>
    <scope>NUCLEOTIDE SEQUENCE [LARGE SCALE GENOMIC DNA]</scope>
    <source>
        <strain evidence="5 6">LMG 23650</strain>
    </source>
</reference>
<dbReference type="EMBL" id="FOQU01000001">
    <property type="protein sequence ID" value="SFH98743.1"/>
    <property type="molecule type" value="Genomic_DNA"/>
</dbReference>
<protein>
    <submittedName>
        <fullName evidence="5">NAD(P) transhydrogenase beta subunit</fullName>
    </submittedName>
</protein>
<evidence type="ECO:0000313" key="6">
    <source>
        <dbReference type="Proteomes" id="UP000199548"/>
    </source>
</evidence>
<keyword evidence="3" id="KW-0472">Membrane</keyword>
<feature type="transmembrane region" description="Helical" evidence="3">
    <location>
        <begin position="42"/>
        <end position="64"/>
    </location>
</feature>
<evidence type="ECO:0000256" key="1">
    <source>
        <dbReference type="ARBA" id="ARBA00023027"/>
    </source>
</evidence>
<dbReference type="AlphaFoldDB" id="A0A1I3EIP4"/>
<feature type="transmembrane region" description="Helical" evidence="3">
    <location>
        <begin position="85"/>
        <end position="104"/>
    </location>
</feature>
<keyword evidence="3" id="KW-1133">Transmembrane helix</keyword>
<keyword evidence="3" id="KW-0812">Transmembrane</keyword>
<gene>
    <name evidence="5" type="ORF">SAMN05192543_101896</name>
</gene>
<feature type="region of interest" description="Disordered" evidence="2">
    <location>
        <begin position="190"/>
        <end position="209"/>
    </location>
</feature>
<dbReference type="RefSeq" id="WP_091007935.1">
    <property type="nucleotide sequence ID" value="NZ_CP041743.1"/>
</dbReference>
<dbReference type="InterPro" id="IPR034300">
    <property type="entry name" value="PNTB-like"/>
</dbReference>
<evidence type="ECO:0000256" key="3">
    <source>
        <dbReference type="SAM" id="Phobius"/>
    </source>
</evidence>
<keyword evidence="6" id="KW-1185">Reference proteome</keyword>
<sequence length="209" mass="22392">MARSMGNLTRRSRTVVLFGGSAGLATMAGGFARYFADATTPTLQRVAVCTAIFIGALLLAASLVAFCKLRGTLEAHAIAQPGDSLVDFAALALCVWLGYGFATAPAQMPALAALLAMGALAAALGAHRVVLAGALTTHAHLRCPSSGQRVQSRLRFEWRDVDAHACAGDGCMQPWKLEATINGAIRRNTHRSVTKRRDRQQQRYRAMRR</sequence>
<proteinExistence type="predicted"/>
<dbReference type="Proteomes" id="UP000199548">
    <property type="component" value="Unassembled WGS sequence"/>
</dbReference>
<organism evidence="5 6">
    <name type="scientific">Paraburkholderia megapolitana</name>
    <dbReference type="NCBI Taxonomy" id="420953"/>
    <lineage>
        <taxon>Bacteria</taxon>
        <taxon>Pseudomonadati</taxon>
        <taxon>Pseudomonadota</taxon>
        <taxon>Betaproteobacteria</taxon>
        <taxon>Burkholderiales</taxon>
        <taxon>Burkholderiaceae</taxon>
        <taxon>Paraburkholderia</taxon>
    </lineage>
</organism>
<feature type="domain" description="NADP transhydrogenase beta-like" evidence="4">
    <location>
        <begin position="9"/>
        <end position="133"/>
    </location>
</feature>
<name>A0A1I3EIP4_9BURK</name>
<dbReference type="OrthoDB" id="9091495at2"/>
<feature type="transmembrane region" description="Helical" evidence="3">
    <location>
        <begin position="110"/>
        <end position="131"/>
    </location>
</feature>
<keyword evidence="1" id="KW-0520">NAD</keyword>
<dbReference type="Pfam" id="PF02233">
    <property type="entry name" value="PNTB"/>
    <property type="match status" value="1"/>
</dbReference>
<accession>A0A1I3EIP4</accession>
<evidence type="ECO:0000256" key="2">
    <source>
        <dbReference type="SAM" id="MobiDB-lite"/>
    </source>
</evidence>